<sequence length="134" mass="15663">MIKLFIHSEVIEDIKLCHKKWYQTLGREMPRIRRLLVIDGKMPGEGPIHHIKRSELINKIFHARINLPNENIGKLKGPRIVYIRGELGTLKIVYIGGHKDKRYDDAHYLVEMIEARFDSGRFIDYGEDIDLDGI</sequence>
<protein>
    <recommendedName>
        <fullName evidence="3">Addiction module toxin RelE</fullName>
    </recommendedName>
</protein>
<dbReference type="EMBL" id="MGKP01000010">
    <property type="protein sequence ID" value="OGN29064.1"/>
    <property type="molecule type" value="Genomic_DNA"/>
</dbReference>
<dbReference type="STRING" id="1802701.A3A33_00200"/>
<proteinExistence type="predicted"/>
<evidence type="ECO:0008006" key="3">
    <source>
        <dbReference type="Google" id="ProtNLM"/>
    </source>
</evidence>
<gene>
    <name evidence="1" type="ORF">A3A33_00200</name>
</gene>
<name>A0A1F8GUG5_9BACT</name>
<dbReference type="AlphaFoldDB" id="A0A1F8GUG5"/>
<evidence type="ECO:0000313" key="2">
    <source>
        <dbReference type="Proteomes" id="UP000179047"/>
    </source>
</evidence>
<organism evidence="1 2">
    <name type="scientific">Candidatus Yanofskybacteria bacterium RIFCSPLOWO2_01_FULL_49_25</name>
    <dbReference type="NCBI Taxonomy" id="1802701"/>
    <lineage>
        <taxon>Bacteria</taxon>
        <taxon>Candidatus Yanofskyibacteriota</taxon>
    </lineage>
</organism>
<accession>A0A1F8GUG5</accession>
<comment type="caution">
    <text evidence="1">The sequence shown here is derived from an EMBL/GenBank/DDBJ whole genome shotgun (WGS) entry which is preliminary data.</text>
</comment>
<evidence type="ECO:0000313" key="1">
    <source>
        <dbReference type="EMBL" id="OGN29064.1"/>
    </source>
</evidence>
<reference evidence="1 2" key="1">
    <citation type="journal article" date="2016" name="Nat. Commun.">
        <title>Thousands of microbial genomes shed light on interconnected biogeochemical processes in an aquifer system.</title>
        <authorList>
            <person name="Anantharaman K."/>
            <person name="Brown C.T."/>
            <person name="Hug L.A."/>
            <person name="Sharon I."/>
            <person name="Castelle C.J."/>
            <person name="Probst A.J."/>
            <person name="Thomas B.C."/>
            <person name="Singh A."/>
            <person name="Wilkins M.J."/>
            <person name="Karaoz U."/>
            <person name="Brodie E.L."/>
            <person name="Williams K.H."/>
            <person name="Hubbard S.S."/>
            <person name="Banfield J.F."/>
        </authorList>
    </citation>
    <scope>NUCLEOTIDE SEQUENCE [LARGE SCALE GENOMIC DNA]</scope>
</reference>
<dbReference type="Proteomes" id="UP000179047">
    <property type="component" value="Unassembled WGS sequence"/>
</dbReference>